<dbReference type="EMBL" id="JAMSHJ010000005">
    <property type="protein sequence ID" value="KAI5404431.1"/>
    <property type="molecule type" value="Genomic_DNA"/>
</dbReference>
<accession>A0A9D4WPR0</accession>
<evidence type="ECO:0000256" key="1">
    <source>
        <dbReference type="ARBA" id="ARBA00004123"/>
    </source>
</evidence>
<evidence type="ECO:0000313" key="8">
    <source>
        <dbReference type="Proteomes" id="UP001058974"/>
    </source>
</evidence>
<keyword evidence="5" id="KW-0539">Nucleus</keyword>
<sequence length="315" mass="36643">MKIIRGMVSGIGEYSVKRKKCAKKWRTDNIPAMKIANIAQVTNVANAGNQPINNGKVVIHDIKEEVVDTADVNRLMKENVMYVEKCVAKKTRGKKKSVGKYVDKKDKQKSVANAWVSNQVIEELVIRVKQYSWKSNIGNAKTNATNVMHIPVNISKQCFGKKQDVIKMIDIEDWKGYNCVLHRALPDSYEKNIGHGWYEFSKEKKLEVDDVLYFSMIPMEDYMSAHHFPADIVRRGLRLNQTELTLVDIEIVRFWECDILKAKRSNMENKPNFERYLGSGWYEYVESKKFKVGDMMRFHYRPHPQMLYVTVVRHS</sequence>
<reference evidence="7 8" key="1">
    <citation type="journal article" date="2022" name="Nat. Genet.">
        <title>Improved pea reference genome and pan-genome highlight genomic features and evolutionary characteristics.</title>
        <authorList>
            <person name="Yang T."/>
            <person name="Liu R."/>
            <person name="Luo Y."/>
            <person name="Hu S."/>
            <person name="Wang D."/>
            <person name="Wang C."/>
            <person name="Pandey M.K."/>
            <person name="Ge S."/>
            <person name="Xu Q."/>
            <person name="Li N."/>
            <person name="Li G."/>
            <person name="Huang Y."/>
            <person name="Saxena R.K."/>
            <person name="Ji Y."/>
            <person name="Li M."/>
            <person name="Yan X."/>
            <person name="He Y."/>
            <person name="Liu Y."/>
            <person name="Wang X."/>
            <person name="Xiang C."/>
            <person name="Varshney R.K."/>
            <person name="Ding H."/>
            <person name="Gao S."/>
            <person name="Zong X."/>
        </authorList>
    </citation>
    <scope>NUCLEOTIDE SEQUENCE [LARGE SCALE GENOMIC DNA]</scope>
    <source>
        <strain evidence="7 8">cv. Zhongwan 6</strain>
    </source>
</reference>
<dbReference type="GO" id="GO:0003677">
    <property type="term" value="F:DNA binding"/>
    <property type="evidence" value="ECO:0007669"/>
    <property type="project" value="UniProtKB-KW"/>
</dbReference>
<dbReference type="InterPro" id="IPR015300">
    <property type="entry name" value="DNA-bd_pseudobarrel_sf"/>
</dbReference>
<dbReference type="Gramene" id="Psat05G0155700-T1">
    <property type="protein sequence ID" value="KAI5404431.1"/>
    <property type="gene ID" value="KIW84_051557"/>
</dbReference>
<keyword evidence="3" id="KW-0238">DNA-binding</keyword>
<protein>
    <recommendedName>
        <fullName evidence="6">TF-B3 domain-containing protein</fullName>
    </recommendedName>
</protein>
<evidence type="ECO:0000256" key="4">
    <source>
        <dbReference type="ARBA" id="ARBA00023163"/>
    </source>
</evidence>
<keyword evidence="2" id="KW-0805">Transcription regulation</keyword>
<dbReference type="InterPro" id="IPR003340">
    <property type="entry name" value="B3_DNA-bd"/>
</dbReference>
<evidence type="ECO:0000256" key="2">
    <source>
        <dbReference type="ARBA" id="ARBA00023015"/>
    </source>
</evidence>
<evidence type="ECO:0000313" key="7">
    <source>
        <dbReference type="EMBL" id="KAI5404431.1"/>
    </source>
</evidence>
<feature type="domain" description="TF-B3" evidence="6">
    <location>
        <begin position="211"/>
        <end position="315"/>
    </location>
</feature>
<dbReference type="AlphaFoldDB" id="A0A9D4WPR0"/>
<dbReference type="Proteomes" id="UP001058974">
    <property type="component" value="Chromosome 5"/>
</dbReference>
<dbReference type="GO" id="GO:0005634">
    <property type="term" value="C:nucleus"/>
    <property type="evidence" value="ECO:0007669"/>
    <property type="project" value="UniProtKB-SubCell"/>
</dbReference>
<keyword evidence="8" id="KW-1185">Reference proteome</keyword>
<dbReference type="SUPFAM" id="SSF101936">
    <property type="entry name" value="DNA-binding pseudobarrel domain"/>
    <property type="match status" value="2"/>
</dbReference>
<comment type="caution">
    <text evidence="7">The sequence shown here is derived from an EMBL/GenBank/DDBJ whole genome shotgun (WGS) entry which is preliminary data.</text>
</comment>
<keyword evidence="4" id="KW-0804">Transcription</keyword>
<dbReference type="Gene3D" id="2.40.330.10">
    <property type="entry name" value="DNA-binding pseudobarrel domain"/>
    <property type="match status" value="2"/>
</dbReference>
<name>A0A9D4WPR0_PEA</name>
<comment type="subcellular location">
    <subcellularLocation>
        <location evidence="1">Nucleus</location>
    </subcellularLocation>
</comment>
<gene>
    <name evidence="7" type="ORF">KIW84_051557</name>
</gene>
<dbReference type="PROSITE" id="PS50863">
    <property type="entry name" value="B3"/>
    <property type="match status" value="1"/>
</dbReference>
<proteinExistence type="predicted"/>
<evidence type="ECO:0000256" key="5">
    <source>
        <dbReference type="ARBA" id="ARBA00023242"/>
    </source>
</evidence>
<evidence type="ECO:0000256" key="3">
    <source>
        <dbReference type="ARBA" id="ARBA00023125"/>
    </source>
</evidence>
<evidence type="ECO:0000259" key="6">
    <source>
        <dbReference type="PROSITE" id="PS50863"/>
    </source>
</evidence>
<organism evidence="7 8">
    <name type="scientific">Pisum sativum</name>
    <name type="common">Garden pea</name>
    <name type="synonym">Lathyrus oleraceus</name>
    <dbReference type="NCBI Taxonomy" id="3888"/>
    <lineage>
        <taxon>Eukaryota</taxon>
        <taxon>Viridiplantae</taxon>
        <taxon>Streptophyta</taxon>
        <taxon>Embryophyta</taxon>
        <taxon>Tracheophyta</taxon>
        <taxon>Spermatophyta</taxon>
        <taxon>Magnoliopsida</taxon>
        <taxon>eudicotyledons</taxon>
        <taxon>Gunneridae</taxon>
        <taxon>Pentapetalae</taxon>
        <taxon>rosids</taxon>
        <taxon>fabids</taxon>
        <taxon>Fabales</taxon>
        <taxon>Fabaceae</taxon>
        <taxon>Papilionoideae</taxon>
        <taxon>50 kb inversion clade</taxon>
        <taxon>NPAAA clade</taxon>
        <taxon>Hologalegina</taxon>
        <taxon>IRL clade</taxon>
        <taxon>Fabeae</taxon>
        <taxon>Lathyrus</taxon>
    </lineage>
</organism>